<dbReference type="Proteomes" id="UP000091820">
    <property type="component" value="Unassembled WGS sequence"/>
</dbReference>
<dbReference type="PANTHER" id="PTHR11012:SF59">
    <property type="entry name" value="CHK KINASE-LIKE DOMAIN-CONTAINING PROTEIN-RELATED"/>
    <property type="match status" value="1"/>
</dbReference>
<dbReference type="PANTHER" id="PTHR11012">
    <property type="entry name" value="PROTEIN KINASE-LIKE DOMAIN-CONTAINING"/>
    <property type="match status" value="1"/>
</dbReference>
<evidence type="ECO:0008006" key="3">
    <source>
        <dbReference type="Google" id="ProtNLM"/>
    </source>
</evidence>
<accession>A0A1A9WZV0</accession>
<keyword evidence="2" id="KW-1185">Reference proteome</keyword>
<dbReference type="InterPro" id="IPR004119">
    <property type="entry name" value="EcKL"/>
</dbReference>
<organism evidence="1 2">
    <name type="scientific">Glossina brevipalpis</name>
    <dbReference type="NCBI Taxonomy" id="37001"/>
    <lineage>
        <taxon>Eukaryota</taxon>
        <taxon>Metazoa</taxon>
        <taxon>Ecdysozoa</taxon>
        <taxon>Arthropoda</taxon>
        <taxon>Hexapoda</taxon>
        <taxon>Insecta</taxon>
        <taxon>Pterygota</taxon>
        <taxon>Neoptera</taxon>
        <taxon>Endopterygota</taxon>
        <taxon>Diptera</taxon>
        <taxon>Brachycera</taxon>
        <taxon>Muscomorpha</taxon>
        <taxon>Hippoboscoidea</taxon>
        <taxon>Glossinidae</taxon>
        <taxon>Glossina</taxon>
    </lineage>
</organism>
<sequence length="302" mass="35416">MSTKALNDLFINKNFCHEIIENYNRENRSVLTVEEFFIEPIKEVIGFLCDYYTLTIKCTEKLKGENIQMLKFFIKSLPAVNKNDERIKIFGKEKALYRYLLPYLLNYSKEIWLPRLYLCDDQLLVLEDLRESGFADCHNYLNLTDVGIFNILRSVAIMHSSSIVYEYYVGISIGKAFTNCLQEITLSSSVPWLSTGVKAIVELAKIHPKYKTNLECCKDRTLVGITEQELLQSYKEFQLFGLVYRFLALTILNVPRGIVNDHYKNVERSKQLMEYMHKNKEFRLLIFESLEDIVDFIIKTIE</sequence>
<dbReference type="AlphaFoldDB" id="A0A1A9WZV0"/>
<name>A0A1A9WZV0_9MUSC</name>
<protein>
    <recommendedName>
        <fullName evidence="3">CHK kinase-like domain-containing protein</fullName>
    </recommendedName>
</protein>
<evidence type="ECO:0000313" key="2">
    <source>
        <dbReference type="Proteomes" id="UP000091820"/>
    </source>
</evidence>
<dbReference type="Pfam" id="PF02958">
    <property type="entry name" value="EcKL"/>
    <property type="match status" value="1"/>
</dbReference>
<proteinExistence type="predicted"/>
<dbReference type="VEuPathDB" id="VectorBase:GBRI039000"/>
<reference evidence="2" key="1">
    <citation type="submission" date="2014-03" db="EMBL/GenBank/DDBJ databases">
        <authorList>
            <person name="Aksoy S."/>
            <person name="Warren W."/>
            <person name="Wilson R.K."/>
        </authorList>
    </citation>
    <scope>NUCLEOTIDE SEQUENCE [LARGE SCALE GENOMIC DNA]</scope>
    <source>
        <strain evidence="2">IAEA</strain>
    </source>
</reference>
<dbReference type="EnsemblMetazoa" id="GBRI039000-RA">
    <property type="protein sequence ID" value="GBRI039000-PA"/>
    <property type="gene ID" value="GBRI039000"/>
</dbReference>
<reference evidence="1" key="2">
    <citation type="submission" date="2020-05" db="UniProtKB">
        <authorList>
            <consortium name="EnsemblMetazoa"/>
        </authorList>
    </citation>
    <scope>IDENTIFICATION</scope>
    <source>
        <strain evidence="1">IAEA</strain>
    </source>
</reference>
<evidence type="ECO:0000313" key="1">
    <source>
        <dbReference type="EnsemblMetazoa" id="GBRI039000-PA"/>
    </source>
</evidence>